<comment type="caution">
    <text evidence="1">The sequence shown here is derived from an EMBL/GenBank/DDBJ whole genome shotgun (WGS) entry which is preliminary data.</text>
</comment>
<evidence type="ECO:0000313" key="1">
    <source>
        <dbReference type="EMBL" id="KXT50012.1"/>
    </source>
</evidence>
<evidence type="ECO:0000313" key="2">
    <source>
        <dbReference type="Proteomes" id="UP000070319"/>
    </source>
</evidence>
<proteinExistence type="predicted"/>
<name>A0A139LEZ9_9BACE</name>
<dbReference type="PATRIC" id="fig|329854.7.peg.2558"/>
<protein>
    <submittedName>
        <fullName evidence="1">Uncharacterized protein</fullName>
    </submittedName>
</protein>
<organism evidence="1">
    <name type="scientific">Bacteroides intestinalis</name>
    <dbReference type="NCBI Taxonomy" id="329854"/>
    <lineage>
        <taxon>Bacteria</taxon>
        <taxon>Pseudomonadati</taxon>
        <taxon>Bacteroidota</taxon>
        <taxon>Bacteroidia</taxon>
        <taxon>Bacteroidales</taxon>
        <taxon>Bacteroidaceae</taxon>
        <taxon>Bacteroides</taxon>
    </lineage>
</organism>
<dbReference type="AlphaFoldDB" id="A0A139LEZ9"/>
<dbReference type="EMBL" id="LTDF01000085">
    <property type="protein sequence ID" value="KXT50012.1"/>
    <property type="molecule type" value="Genomic_DNA"/>
</dbReference>
<sequence length="44" mass="5066">MFSSTTSYVISGKSDSVTEYVRGMQGNKVIYVYKYPLCISDFYH</sequence>
<gene>
    <name evidence="1" type="ORF">HMPREF2531_02514</name>
</gene>
<accession>A0A139LEZ9</accession>
<dbReference type="Proteomes" id="UP000070319">
    <property type="component" value="Unassembled WGS sequence"/>
</dbReference>
<reference evidence="1 2" key="1">
    <citation type="submission" date="2016-02" db="EMBL/GenBank/DDBJ databases">
        <authorList>
            <person name="Wen L."/>
            <person name="He K."/>
            <person name="Yang H."/>
        </authorList>
    </citation>
    <scope>NUCLEOTIDE SEQUENCE [LARGE SCALE GENOMIC DNA]</scope>
    <source>
        <strain evidence="1 2">KLE1704</strain>
    </source>
</reference>